<accession>A0A2N9XT96</accession>
<organism evidence="2 3">
    <name type="scientific">Snodgrassella alvi</name>
    <dbReference type="NCBI Taxonomy" id="1196083"/>
    <lineage>
        <taxon>Bacteria</taxon>
        <taxon>Pseudomonadati</taxon>
        <taxon>Pseudomonadota</taxon>
        <taxon>Betaproteobacteria</taxon>
        <taxon>Neisseriales</taxon>
        <taxon>Neisseriaceae</taxon>
        <taxon>Snodgrassella</taxon>
    </lineage>
</organism>
<gene>
    <name evidence="2" type="ORF">BHC49_13470</name>
</gene>
<evidence type="ECO:0000313" key="2">
    <source>
        <dbReference type="EMBL" id="PIT52459.1"/>
    </source>
</evidence>
<sequence>MKKLIIIHIVSSLLFIVSISIGFLLYRNEHQLSAYSTTCFIIGLIIAIAEIPLTIKITKMSQNKEQTPDSTTDFTSLRKKINFYI</sequence>
<comment type="caution">
    <text evidence="2">The sequence shown here is derived from an EMBL/GenBank/DDBJ whole genome shotgun (WGS) entry which is preliminary data.</text>
</comment>
<keyword evidence="1" id="KW-0472">Membrane</keyword>
<dbReference type="EMBL" id="MEIS01000128">
    <property type="protein sequence ID" value="PIT52459.1"/>
    <property type="molecule type" value="Genomic_DNA"/>
</dbReference>
<dbReference type="RefSeq" id="WP_100138552.1">
    <property type="nucleotide sequence ID" value="NZ_MEIS01000128.1"/>
</dbReference>
<feature type="transmembrane region" description="Helical" evidence="1">
    <location>
        <begin position="5"/>
        <end position="26"/>
    </location>
</feature>
<protein>
    <submittedName>
        <fullName evidence="2">Uncharacterized protein</fullName>
    </submittedName>
</protein>
<proteinExistence type="predicted"/>
<reference evidence="2 3" key="1">
    <citation type="journal article" date="2017" name="MBio">
        <title>Type VI secretion-mediated competition in the bee gut microbiome.</title>
        <authorList>
            <person name="Steele M.I."/>
            <person name="Kwong W.K."/>
            <person name="Powell J.E."/>
            <person name="Whiteley M."/>
            <person name="Moran N.A."/>
        </authorList>
    </citation>
    <scope>NUCLEOTIDE SEQUENCE [LARGE SCALE GENOMIC DNA]</scope>
    <source>
        <strain evidence="2 3">Nev3CBA3</strain>
    </source>
</reference>
<name>A0A2N9XT96_9NEIS</name>
<feature type="transmembrane region" description="Helical" evidence="1">
    <location>
        <begin position="32"/>
        <end position="55"/>
    </location>
</feature>
<keyword evidence="1" id="KW-1133">Transmembrane helix</keyword>
<evidence type="ECO:0000256" key="1">
    <source>
        <dbReference type="SAM" id="Phobius"/>
    </source>
</evidence>
<dbReference type="Proteomes" id="UP000229434">
    <property type="component" value="Unassembled WGS sequence"/>
</dbReference>
<keyword evidence="1" id="KW-0812">Transmembrane</keyword>
<dbReference type="AlphaFoldDB" id="A0A2N9XT96"/>
<evidence type="ECO:0000313" key="3">
    <source>
        <dbReference type="Proteomes" id="UP000229434"/>
    </source>
</evidence>